<evidence type="ECO:0000256" key="3">
    <source>
        <dbReference type="ARBA" id="ARBA00022982"/>
    </source>
</evidence>
<evidence type="ECO:0000313" key="8">
    <source>
        <dbReference type="EMBL" id="MFL0250345.1"/>
    </source>
</evidence>
<dbReference type="PANTHER" id="PTHR36923">
    <property type="entry name" value="FERREDOXIN"/>
    <property type="match status" value="1"/>
</dbReference>
<dbReference type="InterPro" id="IPR001080">
    <property type="entry name" value="3Fe4S_ferredoxin"/>
</dbReference>
<keyword evidence="4 6" id="KW-0408">Iron</keyword>
<dbReference type="Proteomes" id="UP001623592">
    <property type="component" value="Unassembled WGS sequence"/>
</dbReference>
<keyword evidence="1 6" id="KW-0813">Transport</keyword>
<evidence type="ECO:0000259" key="7">
    <source>
        <dbReference type="PROSITE" id="PS51379"/>
    </source>
</evidence>
<keyword evidence="2 6" id="KW-0479">Metal-binding</keyword>
<protein>
    <recommendedName>
        <fullName evidence="6">Ferredoxin</fullName>
    </recommendedName>
</protein>
<dbReference type="Gene3D" id="3.30.70.20">
    <property type="match status" value="1"/>
</dbReference>
<dbReference type="RefSeq" id="WP_406787004.1">
    <property type="nucleotide sequence ID" value="NZ_JBJIAA010000005.1"/>
</dbReference>
<accession>A0ABW8TD56</accession>
<feature type="domain" description="4Fe-4S ferredoxin-type" evidence="7">
    <location>
        <begin position="1"/>
        <end position="29"/>
    </location>
</feature>
<evidence type="ECO:0000256" key="4">
    <source>
        <dbReference type="ARBA" id="ARBA00023004"/>
    </source>
</evidence>
<dbReference type="PANTHER" id="PTHR36923:SF3">
    <property type="entry name" value="FERREDOXIN"/>
    <property type="match status" value="1"/>
</dbReference>
<dbReference type="PROSITE" id="PS51379">
    <property type="entry name" value="4FE4S_FER_2"/>
    <property type="match status" value="1"/>
</dbReference>
<dbReference type="EMBL" id="JBJIAA010000005">
    <property type="protein sequence ID" value="MFL0250345.1"/>
    <property type="molecule type" value="Genomic_DNA"/>
</dbReference>
<gene>
    <name evidence="8" type="ORF">ACJDT4_07900</name>
</gene>
<comment type="caution">
    <text evidence="8">The sequence shown here is derived from an EMBL/GenBank/DDBJ whole genome shotgun (WGS) entry which is preliminary data.</text>
</comment>
<keyword evidence="3 6" id="KW-0249">Electron transport</keyword>
<dbReference type="Pfam" id="PF13370">
    <property type="entry name" value="Fer4_13"/>
    <property type="match status" value="1"/>
</dbReference>
<dbReference type="PRINTS" id="PR00352">
    <property type="entry name" value="3FE4SFRDOXIN"/>
</dbReference>
<keyword evidence="9" id="KW-1185">Reference proteome</keyword>
<proteinExistence type="predicted"/>
<evidence type="ECO:0000256" key="2">
    <source>
        <dbReference type="ARBA" id="ARBA00022723"/>
    </source>
</evidence>
<dbReference type="InterPro" id="IPR017896">
    <property type="entry name" value="4Fe4S_Fe-S-bd"/>
</dbReference>
<dbReference type="InterPro" id="IPR051269">
    <property type="entry name" value="Fe-S_cluster_ET"/>
</dbReference>
<organism evidence="8 9">
    <name type="scientific">Clostridium neuense</name>
    <dbReference type="NCBI Taxonomy" id="1728934"/>
    <lineage>
        <taxon>Bacteria</taxon>
        <taxon>Bacillati</taxon>
        <taxon>Bacillota</taxon>
        <taxon>Clostridia</taxon>
        <taxon>Eubacteriales</taxon>
        <taxon>Clostridiaceae</taxon>
        <taxon>Clostridium</taxon>
    </lineage>
</organism>
<evidence type="ECO:0000256" key="1">
    <source>
        <dbReference type="ARBA" id="ARBA00022448"/>
    </source>
</evidence>
<comment type="function">
    <text evidence="6">Ferredoxins are iron-sulfur proteins that transfer electrons in a wide variety of metabolic reactions.</text>
</comment>
<evidence type="ECO:0000313" key="9">
    <source>
        <dbReference type="Proteomes" id="UP001623592"/>
    </source>
</evidence>
<evidence type="ECO:0000256" key="6">
    <source>
        <dbReference type="RuleBase" id="RU368020"/>
    </source>
</evidence>
<keyword evidence="5 6" id="KW-0411">Iron-sulfur</keyword>
<sequence length="63" mass="6721">MKASVDKGVCIGCGLCPNLCNEVFQMDDDDGKAFVKITDVPRESEEGAKEAEESCPVNAITVI</sequence>
<evidence type="ECO:0000256" key="5">
    <source>
        <dbReference type="ARBA" id="ARBA00023014"/>
    </source>
</evidence>
<reference evidence="8 9" key="1">
    <citation type="submission" date="2024-11" db="EMBL/GenBank/DDBJ databases">
        <authorList>
            <person name="Heng Y.C."/>
            <person name="Lim A.C.H."/>
            <person name="Lee J.K.Y."/>
            <person name="Kittelmann S."/>
        </authorList>
    </citation>
    <scope>NUCLEOTIDE SEQUENCE [LARGE SCALE GENOMIC DNA]</scope>
    <source>
        <strain evidence="8 9">WILCCON 0114</strain>
    </source>
</reference>
<dbReference type="SUPFAM" id="SSF54862">
    <property type="entry name" value="4Fe-4S ferredoxins"/>
    <property type="match status" value="1"/>
</dbReference>
<name>A0ABW8TD56_9CLOT</name>